<keyword evidence="1" id="KW-0812">Transmembrane</keyword>
<name>A0A540MVS6_MALBA</name>
<comment type="caution">
    <text evidence="2">The sequence shown here is derived from an EMBL/GenBank/DDBJ whole genome shotgun (WGS) entry which is preliminary data.</text>
</comment>
<sequence>MLALVGGNRPFATSTVPKMKQFAENVRDSEAAQSTISSICLKFWAGLEMLKNCAFESVGDSQCGRYWVPMLNYFLLQSMLLLLMMHLFYLLVFASFFLIVERKLPVRIAPWTLFVLLWLYFVVLSIVAKSKF</sequence>
<evidence type="ECO:0000256" key="1">
    <source>
        <dbReference type="SAM" id="Phobius"/>
    </source>
</evidence>
<evidence type="ECO:0000313" key="3">
    <source>
        <dbReference type="Proteomes" id="UP000315295"/>
    </source>
</evidence>
<feature type="transmembrane region" description="Helical" evidence="1">
    <location>
        <begin position="74"/>
        <end position="99"/>
    </location>
</feature>
<gene>
    <name evidence="2" type="ORF">C1H46_011464</name>
</gene>
<keyword evidence="1" id="KW-1133">Transmembrane helix</keyword>
<dbReference type="AlphaFoldDB" id="A0A540MVS6"/>
<evidence type="ECO:0000313" key="2">
    <source>
        <dbReference type="EMBL" id="TQE02906.1"/>
    </source>
</evidence>
<protein>
    <submittedName>
        <fullName evidence="2">Uncharacterized protein</fullName>
    </submittedName>
</protein>
<reference evidence="2 3" key="1">
    <citation type="journal article" date="2019" name="G3 (Bethesda)">
        <title>Sequencing of a Wild Apple (Malus baccata) Genome Unravels the Differences Between Cultivated and Wild Apple Species Regarding Disease Resistance and Cold Tolerance.</title>
        <authorList>
            <person name="Chen X."/>
        </authorList>
    </citation>
    <scope>NUCLEOTIDE SEQUENCE [LARGE SCALE GENOMIC DNA]</scope>
    <source>
        <strain evidence="3">cv. Shandingzi</strain>
        <tissue evidence="2">Leaves</tissue>
    </source>
</reference>
<dbReference type="EMBL" id="VIEB01000164">
    <property type="protein sequence ID" value="TQE02906.1"/>
    <property type="molecule type" value="Genomic_DNA"/>
</dbReference>
<keyword evidence="1" id="KW-0472">Membrane</keyword>
<organism evidence="2 3">
    <name type="scientific">Malus baccata</name>
    <name type="common">Siberian crab apple</name>
    <name type="synonym">Pyrus baccata</name>
    <dbReference type="NCBI Taxonomy" id="106549"/>
    <lineage>
        <taxon>Eukaryota</taxon>
        <taxon>Viridiplantae</taxon>
        <taxon>Streptophyta</taxon>
        <taxon>Embryophyta</taxon>
        <taxon>Tracheophyta</taxon>
        <taxon>Spermatophyta</taxon>
        <taxon>Magnoliopsida</taxon>
        <taxon>eudicotyledons</taxon>
        <taxon>Gunneridae</taxon>
        <taxon>Pentapetalae</taxon>
        <taxon>rosids</taxon>
        <taxon>fabids</taxon>
        <taxon>Rosales</taxon>
        <taxon>Rosaceae</taxon>
        <taxon>Amygdaloideae</taxon>
        <taxon>Maleae</taxon>
        <taxon>Malus</taxon>
    </lineage>
</organism>
<feature type="transmembrane region" description="Helical" evidence="1">
    <location>
        <begin position="111"/>
        <end position="128"/>
    </location>
</feature>
<accession>A0A540MVS6</accession>
<keyword evidence="3" id="KW-1185">Reference proteome</keyword>
<proteinExistence type="predicted"/>
<dbReference type="Proteomes" id="UP000315295">
    <property type="component" value="Unassembled WGS sequence"/>
</dbReference>